<evidence type="ECO:0000256" key="3">
    <source>
        <dbReference type="ARBA" id="ARBA00022741"/>
    </source>
</evidence>
<dbReference type="PANTHER" id="PTHR24055">
    <property type="entry name" value="MITOGEN-ACTIVATED PROTEIN KINASE"/>
    <property type="match status" value="1"/>
</dbReference>
<dbReference type="AlphaFoldDB" id="G0TWJ2"/>
<dbReference type="InterPro" id="IPR011009">
    <property type="entry name" value="Kinase-like_dom_sf"/>
</dbReference>
<dbReference type="Pfam" id="PF00069">
    <property type="entry name" value="Pkinase"/>
    <property type="match status" value="1"/>
</dbReference>
<evidence type="ECO:0000256" key="6">
    <source>
        <dbReference type="PROSITE-ProRule" id="PRU10141"/>
    </source>
</evidence>
<dbReference type="CDD" id="cd07834">
    <property type="entry name" value="STKc_MAPK"/>
    <property type="match status" value="1"/>
</dbReference>
<dbReference type="GO" id="GO:0005524">
    <property type="term" value="F:ATP binding"/>
    <property type="evidence" value="ECO:0007669"/>
    <property type="project" value="UniProtKB-UniRule"/>
</dbReference>
<keyword evidence="2 8" id="KW-0808">Transferase</keyword>
<feature type="binding site" evidence="6">
    <location>
        <position position="60"/>
    </location>
    <ligand>
        <name>ATP</name>
        <dbReference type="ChEBI" id="CHEBI:30616"/>
    </ligand>
</feature>
<comment type="cofactor">
    <cofactor evidence="8">
        <name>Mg(2+)</name>
        <dbReference type="ChEBI" id="CHEBI:18420"/>
    </cofactor>
</comment>
<protein>
    <recommendedName>
        <fullName evidence="8">Mitogen-activated protein kinase</fullName>
        <ecNumber evidence="8">2.7.11.24</ecNumber>
    </recommendedName>
</protein>
<evidence type="ECO:0000313" key="10">
    <source>
        <dbReference type="EMBL" id="CCC48330.1"/>
    </source>
</evidence>
<evidence type="ECO:0000256" key="4">
    <source>
        <dbReference type="ARBA" id="ARBA00022777"/>
    </source>
</evidence>
<name>G0TWJ2_TRYVY</name>
<dbReference type="PROSITE" id="PS00107">
    <property type="entry name" value="PROTEIN_KINASE_ATP"/>
    <property type="match status" value="1"/>
</dbReference>
<evidence type="ECO:0000256" key="7">
    <source>
        <dbReference type="RuleBase" id="RU000304"/>
    </source>
</evidence>
<evidence type="ECO:0000256" key="1">
    <source>
        <dbReference type="ARBA" id="ARBA00022527"/>
    </source>
</evidence>
<dbReference type="Gene3D" id="3.30.200.20">
    <property type="entry name" value="Phosphorylase Kinase, domain 1"/>
    <property type="match status" value="1"/>
</dbReference>
<dbReference type="PROSITE" id="PS00108">
    <property type="entry name" value="PROTEIN_KINASE_ST"/>
    <property type="match status" value="1"/>
</dbReference>
<evidence type="ECO:0000256" key="2">
    <source>
        <dbReference type="ARBA" id="ARBA00022679"/>
    </source>
</evidence>
<dbReference type="VEuPathDB" id="TriTrypDB:TvY486_0601210"/>
<dbReference type="SMART" id="SM00220">
    <property type="entry name" value="S_TKc"/>
    <property type="match status" value="1"/>
</dbReference>
<dbReference type="SUPFAM" id="SSF56112">
    <property type="entry name" value="Protein kinase-like (PK-like)"/>
    <property type="match status" value="1"/>
</dbReference>
<dbReference type="InterPro" id="IPR017441">
    <property type="entry name" value="Protein_kinase_ATP_BS"/>
</dbReference>
<keyword evidence="4 8" id="KW-0418">Kinase</keyword>
<keyword evidence="3 6" id="KW-0547">Nucleotide-binding</keyword>
<evidence type="ECO:0000256" key="8">
    <source>
        <dbReference type="RuleBase" id="RU361165"/>
    </source>
</evidence>
<proteinExistence type="inferred from homology"/>
<dbReference type="PROSITE" id="PS50011">
    <property type="entry name" value="PROTEIN_KINASE_DOM"/>
    <property type="match status" value="1"/>
</dbReference>
<feature type="domain" description="Protein kinase" evidence="9">
    <location>
        <begin position="30"/>
        <end position="358"/>
    </location>
</feature>
<dbReference type="FunFam" id="3.30.200.20:FF:000046">
    <property type="entry name" value="Mitogen-activated protein kinase"/>
    <property type="match status" value="1"/>
</dbReference>
<dbReference type="PROSITE" id="PS01351">
    <property type="entry name" value="MAPK"/>
    <property type="match status" value="1"/>
</dbReference>
<reference evidence="10" key="1">
    <citation type="journal article" date="2012" name="Proc. Natl. Acad. Sci. U.S.A.">
        <title>Antigenic diversity is generated by distinct evolutionary mechanisms in African trypanosome species.</title>
        <authorList>
            <person name="Jackson A.P."/>
            <person name="Berry A."/>
            <person name="Aslett M."/>
            <person name="Allison H.C."/>
            <person name="Burton P."/>
            <person name="Vavrova-Anderson J."/>
            <person name="Brown R."/>
            <person name="Browne H."/>
            <person name="Corton N."/>
            <person name="Hauser H."/>
            <person name="Gamble J."/>
            <person name="Gilderthorp R."/>
            <person name="Marcello L."/>
            <person name="McQuillan J."/>
            <person name="Otto T.D."/>
            <person name="Quail M.A."/>
            <person name="Sanders M.J."/>
            <person name="van Tonder A."/>
            <person name="Ginger M.L."/>
            <person name="Field M.C."/>
            <person name="Barry J.D."/>
            <person name="Hertz-Fowler C."/>
            <person name="Berriman M."/>
        </authorList>
    </citation>
    <scope>NUCLEOTIDE SEQUENCE</scope>
    <source>
        <strain evidence="10">Y486</strain>
    </source>
</reference>
<keyword evidence="8" id="KW-0460">Magnesium</keyword>
<dbReference type="InterPro" id="IPR000719">
    <property type="entry name" value="Prot_kinase_dom"/>
</dbReference>
<evidence type="ECO:0000259" key="9">
    <source>
        <dbReference type="PROSITE" id="PS50011"/>
    </source>
</evidence>
<accession>G0TWJ2</accession>
<dbReference type="EC" id="2.7.11.24" evidence="8"/>
<dbReference type="FunFam" id="1.10.510.10:FF:000624">
    <property type="entry name" value="Mitogen-activated protein kinase"/>
    <property type="match status" value="1"/>
</dbReference>
<dbReference type="InterPro" id="IPR003527">
    <property type="entry name" value="MAP_kinase_CS"/>
</dbReference>
<organism evidence="10">
    <name type="scientific">Trypanosoma vivax (strain Y486)</name>
    <dbReference type="NCBI Taxonomy" id="1055687"/>
    <lineage>
        <taxon>Eukaryota</taxon>
        <taxon>Discoba</taxon>
        <taxon>Euglenozoa</taxon>
        <taxon>Kinetoplastea</taxon>
        <taxon>Metakinetoplastina</taxon>
        <taxon>Trypanosomatida</taxon>
        <taxon>Trypanosomatidae</taxon>
        <taxon>Trypanosoma</taxon>
        <taxon>Duttonella</taxon>
    </lineage>
</organism>
<dbReference type="OMA" id="CLAVEMF"/>
<dbReference type="Gene3D" id="1.10.510.10">
    <property type="entry name" value="Transferase(Phosphotransferase) domain 1"/>
    <property type="match status" value="2"/>
</dbReference>
<dbReference type="InterPro" id="IPR008271">
    <property type="entry name" value="Ser/Thr_kinase_AS"/>
</dbReference>
<dbReference type="InterPro" id="IPR050117">
    <property type="entry name" value="MAPK"/>
</dbReference>
<comment type="activity regulation">
    <text evidence="8">Activated by threonine and tyrosine phosphorylation.</text>
</comment>
<dbReference type="GO" id="GO:0004707">
    <property type="term" value="F:MAP kinase activity"/>
    <property type="evidence" value="ECO:0007669"/>
    <property type="project" value="UniProtKB-EC"/>
</dbReference>
<dbReference type="EMBL" id="HE573022">
    <property type="protein sequence ID" value="CCC48330.1"/>
    <property type="molecule type" value="Genomic_DNA"/>
</dbReference>
<gene>
    <name evidence="10" type="ORF">TVY486_0601210</name>
</gene>
<sequence>MLTHVSTPDADDRVTYTFNTQWKIEVPRRYEVRNVVGRGVYGIVCSAVDTTTNETVAIKKMNNVFANVVDGKRILRELKLLRFLKHPNVLTLKDAFCPVSREFSDVYIVTELMSLDLQAMLRSCNMRLMAVQCQYFVYQMLCALNYIHSANVIHRDLKPSNILVDSDCHLKLCDFGLARSNGLNMTPYVVTRWYRAPEILLASDSYDYAVDMWGVACLAVEMMTQRPLFPGRDYIHQVNLVIDMLGTPDIECDLPHVHTKEVLSYLKSMPARSPRGIDGVQPCMQQNYIDAFIIDADNTEVGTGGGSAINSEAECMEDNRGARAVEEYGLFKDFLMKLLRFNPKERMTASEAIAHPWLQEVRANFGGDSFEQKSKREFAWEHDCSALSDTQLRQLIRSEVEARDSCM</sequence>
<comment type="similarity">
    <text evidence="8">Belongs to the protein kinase superfamily. Ser/Thr protein kinase family. MAP kinase subfamily.</text>
</comment>
<keyword evidence="1 7" id="KW-0723">Serine/threonine-protein kinase</keyword>
<evidence type="ECO:0000256" key="5">
    <source>
        <dbReference type="ARBA" id="ARBA00022840"/>
    </source>
</evidence>
<keyword evidence="5 6" id="KW-0067">ATP-binding</keyword>
<comment type="catalytic activity">
    <reaction evidence="8">
        <text>L-threonyl-[protein] + ATP = O-phospho-L-threonyl-[protein] + ADP + H(+)</text>
        <dbReference type="Rhea" id="RHEA:46608"/>
        <dbReference type="Rhea" id="RHEA-COMP:11060"/>
        <dbReference type="Rhea" id="RHEA-COMP:11605"/>
        <dbReference type="ChEBI" id="CHEBI:15378"/>
        <dbReference type="ChEBI" id="CHEBI:30013"/>
        <dbReference type="ChEBI" id="CHEBI:30616"/>
        <dbReference type="ChEBI" id="CHEBI:61977"/>
        <dbReference type="ChEBI" id="CHEBI:456216"/>
        <dbReference type="EC" id="2.7.11.24"/>
    </reaction>
</comment>